<proteinExistence type="predicted"/>
<evidence type="ECO:0000256" key="1">
    <source>
        <dbReference type="SAM" id="MobiDB-lite"/>
    </source>
</evidence>
<gene>
    <name evidence="2" type="ORF">UFOPK1808_01044</name>
</gene>
<reference evidence="2" key="1">
    <citation type="submission" date="2020-05" db="EMBL/GenBank/DDBJ databases">
        <authorList>
            <person name="Chiriac C."/>
            <person name="Salcher M."/>
            <person name="Ghai R."/>
            <person name="Kavagutti S V."/>
        </authorList>
    </citation>
    <scope>NUCLEOTIDE SEQUENCE</scope>
</reference>
<organism evidence="2">
    <name type="scientific">freshwater metagenome</name>
    <dbReference type="NCBI Taxonomy" id="449393"/>
    <lineage>
        <taxon>unclassified sequences</taxon>
        <taxon>metagenomes</taxon>
        <taxon>ecological metagenomes</taxon>
    </lineage>
</organism>
<sequence length="185" mass="18854">MIRLLGASACAGFSTTSTMSKGPSVGDPADGVITPYADTCSIGTRIRPTAPTPVRSHESTSEFNSTASPIISSGNNTANGSSPTASRAHPTAWPSPRGASWYTTVTFTSRPTRANLSARSPRPLARTFSITAGDGATYASTGVFDTCDTTTMWSMPAPTASSITSCRAGTSTIGSNSFGTALVTG</sequence>
<accession>A0A6J6GVC0</accession>
<dbReference type="EMBL" id="CAEZUL010000128">
    <property type="protein sequence ID" value="CAB4605332.1"/>
    <property type="molecule type" value="Genomic_DNA"/>
</dbReference>
<dbReference type="AlphaFoldDB" id="A0A6J6GVC0"/>
<name>A0A6J6GVC0_9ZZZZ</name>
<protein>
    <submittedName>
        <fullName evidence="2">Unannotated protein</fullName>
    </submittedName>
</protein>
<feature type="region of interest" description="Disordered" evidence="1">
    <location>
        <begin position="43"/>
        <end position="97"/>
    </location>
</feature>
<evidence type="ECO:0000313" key="2">
    <source>
        <dbReference type="EMBL" id="CAB4605332.1"/>
    </source>
</evidence>
<feature type="compositionally biased region" description="Polar residues" evidence="1">
    <location>
        <begin position="61"/>
        <end position="85"/>
    </location>
</feature>